<dbReference type="InterPro" id="IPR020549">
    <property type="entry name" value="YbeY_CS"/>
</dbReference>
<feature type="binding site" evidence="7">
    <location>
        <position position="135"/>
    </location>
    <ligand>
        <name>Zn(2+)</name>
        <dbReference type="ChEBI" id="CHEBI:29105"/>
        <note>catalytic</note>
    </ligand>
</feature>
<dbReference type="KEGG" id="bsto:C0V70_15175"/>
<evidence type="ECO:0000256" key="2">
    <source>
        <dbReference type="ARBA" id="ARBA00022722"/>
    </source>
</evidence>
<comment type="function">
    <text evidence="7">Single strand-specific metallo-endoribonuclease involved in late-stage 70S ribosome quality control and in maturation of the 3' terminus of the 16S rRNA.</text>
</comment>
<accession>A0A2K9NXB5</accession>
<organism evidence="8 9">
    <name type="scientific">Bacteriovorax stolpii</name>
    <name type="common">Bdellovibrio stolpii</name>
    <dbReference type="NCBI Taxonomy" id="960"/>
    <lineage>
        <taxon>Bacteria</taxon>
        <taxon>Pseudomonadati</taxon>
        <taxon>Bdellovibrionota</taxon>
        <taxon>Bacteriovoracia</taxon>
        <taxon>Bacteriovoracales</taxon>
        <taxon>Bacteriovoracaceae</taxon>
        <taxon>Bacteriovorax</taxon>
    </lineage>
</organism>
<dbReference type="PROSITE" id="PS01306">
    <property type="entry name" value="UPF0054"/>
    <property type="match status" value="1"/>
</dbReference>
<evidence type="ECO:0000256" key="1">
    <source>
        <dbReference type="ARBA" id="ARBA00010875"/>
    </source>
</evidence>
<evidence type="ECO:0000313" key="9">
    <source>
        <dbReference type="Proteomes" id="UP000235584"/>
    </source>
</evidence>
<keyword evidence="7" id="KW-0963">Cytoplasm</keyword>
<comment type="subcellular location">
    <subcellularLocation>
        <location evidence="7">Cytoplasm</location>
    </subcellularLocation>
</comment>
<keyword evidence="6 7" id="KW-0862">Zinc</keyword>
<dbReference type="GO" id="GO:0008270">
    <property type="term" value="F:zinc ion binding"/>
    <property type="evidence" value="ECO:0007669"/>
    <property type="project" value="UniProtKB-UniRule"/>
</dbReference>
<dbReference type="PANTHER" id="PTHR46986:SF1">
    <property type="entry name" value="ENDORIBONUCLEASE YBEY, CHLOROPLASTIC"/>
    <property type="match status" value="1"/>
</dbReference>
<dbReference type="GO" id="GO:0004222">
    <property type="term" value="F:metalloendopeptidase activity"/>
    <property type="evidence" value="ECO:0007669"/>
    <property type="project" value="InterPro"/>
</dbReference>
<reference evidence="8 9" key="1">
    <citation type="submission" date="2018-01" db="EMBL/GenBank/DDBJ databases">
        <title>Complete genome sequence of Bacteriovorax stolpii DSM12778.</title>
        <authorList>
            <person name="Tang B."/>
            <person name="Chang J."/>
        </authorList>
    </citation>
    <scope>NUCLEOTIDE SEQUENCE [LARGE SCALE GENOMIC DNA]</scope>
    <source>
        <strain evidence="8 9">DSM 12778</strain>
    </source>
</reference>
<evidence type="ECO:0000256" key="3">
    <source>
        <dbReference type="ARBA" id="ARBA00022723"/>
    </source>
</evidence>
<dbReference type="EMBL" id="CP025704">
    <property type="protein sequence ID" value="AUN99424.1"/>
    <property type="molecule type" value="Genomic_DNA"/>
</dbReference>
<dbReference type="HAMAP" id="MF_00009">
    <property type="entry name" value="Endoribonucl_YbeY"/>
    <property type="match status" value="1"/>
</dbReference>
<evidence type="ECO:0000256" key="4">
    <source>
        <dbReference type="ARBA" id="ARBA00022759"/>
    </source>
</evidence>
<keyword evidence="3 7" id="KW-0479">Metal-binding</keyword>
<keyword evidence="9" id="KW-1185">Reference proteome</keyword>
<keyword evidence="7" id="KW-0698">rRNA processing</keyword>
<keyword evidence="5 7" id="KW-0378">Hydrolase</keyword>
<sequence>MKFEIFYQNSGSKRSNSLGMDHVISALEAVLAANLKKNPHFAGVKEVTMTMTLCGKTKIRTLNREYRQKDYVTDVLSFPVYENLRPDKKPREKNLSQMDLGDLVICREKALSQAREFEITYEQEVVHLAVHGFLHLLGFDHEISDKEEKIMEAHESALVGQIYKKLKSKK</sequence>
<evidence type="ECO:0000256" key="7">
    <source>
        <dbReference type="HAMAP-Rule" id="MF_00009"/>
    </source>
</evidence>
<dbReference type="GO" id="GO:0006364">
    <property type="term" value="P:rRNA processing"/>
    <property type="evidence" value="ECO:0007669"/>
    <property type="project" value="UniProtKB-UniRule"/>
</dbReference>
<comment type="cofactor">
    <cofactor evidence="7">
        <name>Zn(2+)</name>
        <dbReference type="ChEBI" id="CHEBI:29105"/>
    </cofactor>
    <text evidence="7">Binds 1 zinc ion.</text>
</comment>
<evidence type="ECO:0000256" key="6">
    <source>
        <dbReference type="ARBA" id="ARBA00022833"/>
    </source>
</evidence>
<feature type="binding site" evidence="7">
    <location>
        <position position="131"/>
    </location>
    <ligand>
        <name>Zn(2+)</name>
        <dbReference type="ChEBI" id="CHEBI:29105"/>
        <note>catalytic</note>
    </ligand>
</feature>
<keyword evidence="2 7" id="KW-0540">Nuclease</keyword>
<dbReference type="GO" id="GO:0005737">
    <property type="term" value="C:cytoplasm"/>
    <property type="evidence" value="ECO:0007669"/>
    <property type="project" value="UniProtKB-SubCell"/>
</dbReference>
<dbReference type="InterPro" id="IPR002036">
    <property type="entry name" value="YbeY"/>
</dbReference>
<dbReference type="NCBIfam" id="TIGR00043">
    <property type="entry name" value="rRNA maturation RNase YbeY"/>
    <property type="match status" value="1"/>
</dbReference>
<dbReference type="OrthoDB" id="9807740at2"/>
<protein>
    <recommendedName>
        <fullName evidence="7">Endoribonuclease YbeY</fullName>
        <ecNumber evidence="7">3.1.-.-</ecNumber>
    </recommendedName>
</protein>
<dbReference type="EC" id="3.1.-.-" evidence="7"/>
<evidence type="ECO:0000256" key="5">
    <source>
        <dbReference type="ARBA" id="ARBA00022801"/>
    </source>
</evidence>
<gene>
    <name evidence="7 8" type="primary">ybeY</name>
    <name evidence="8" type="ORF">C0V70_15175</name>
</gene>
<dbReference type="Proteomes" id="UP000235584">
    <property type="component" value="Chromosome"/>
</dbReference>
<name>A0A2K9NXB5_BACTC</name>
<dbReference type="SUPFAM" id="SSF55486">
    <property type="entry name" value="Metalloproteases ('zincins'), catalytic domain"/>
    <property type="match status" value="1"/>
</dbReference>
<dbReference type="Pfam" id="PF02130">
    <property type="entry name" value="YbeY"/>
    <property type="match status" value="1"/>
</dbReference>
<dbReference type="Gene3D" id="3.40.390.30">
    <property type="entry name" value="Metalloproteases ('zincins'), catalytic domain"/>
    <property type="match status" value="1"/>
</dbReference>
<dbReference type="PANTHER" id="PTHR46986">
    <property type="entry name" value="ENDORIBONUCLEASE YBEY, CHLOROPLASTIC"/>
    <property type="match status" value="1"/>
</dbReference>
<dbReference type="GO" id="GO:0004521">
    <property type="term" value="F:RNA endonuclease activity"/>
    <property type="evidence" value="ECO:0007669"/>
    <property type="project" value="UniProtKB-UniRule"/>
</dbReference>
<keyword evidence="4 7" id="KW-0255">Endonuclease</keyword>
<comment type="similarity">
    <text evidence="1 7">Belongs to the endoribonuclease YbeY family.</text>
</comment>
<keyword evidence="7" id="KW-0690">Ribosome biogenesis</keyword>
<proteinExistence type="inferred from homology"/>
<dbReference type="InterPro" id="IPR023091">
    <property type="entry name" value="MetalPrtase_cat_dom_sf_prd"/>
</dbReference>
<evidence type="ECO:0000313" key="8">
    <source>
        <dbReference type="EMBL" id="AUN99424.1"/>
    </source>
</evidence>
<feature type="binding site" evidence="7">
    <location>
        <position position="141"/>
    </location>
    <ligand>
        <name>Zn(2+)</name>
        <dbReference type="ChEBI" id="CHEBI:29105"/>
        <note>catalytic</note>
    </ligand>
</feature>
<dbReference type="AlphaFoldDB" id="A0A2K9NXB5"/>